<dbReference type="EMBL" id="CP015230">
    <property type="protein sequence ID" value="ANP40294.1"/>
    <property type="molecule type" value="Genomic_DNA"/>
</dbReference>
<evidence type="ECO:0000256" key="1">
    <source>
        <dbReference type="ARBA" id="ARBA00004613"/>
    </source>
</evidence>
<keyword evidence="2" id="KW-0964">Secreted</keyword>
<dbReference type="GO" id="GO:0030600">
    <property type="term" value="F:feruloyl esterase activity"/>
    <property type="evidence" value="ECO:0007669"/>
    <property type="project" value="InterPro"/>
</dbReference>
<keyword evidence="5" id="KW-0378">Hydrolase</keyword>
<protein>
    <submittedName>
        <fullName evidence="9">Polyhydroxybutyrate depolymerase</fullName>
    </submittedName>
</protein>
<evidence type="ECO:0000313" key="10">
    <source>
        <dbReference type="Proteomes" id="UP000013243"/>
    </source>
</evidence>
<keyword evidence="3" id="KW-0858">Xylan degradation</keyword>
<dbReference type="Pfam" id="PF00756">
    <property type="entry name" value="Esterase"/>
    <property type="match status" value="1"/>
</dbReference>
<dbReference type="OrthoDB" id="9805640at2"/>
<reference evidence="9 10" key="1">
    <citation type="journal article" date="2016" name="ISME J.">
        <title>Global occurrence and heterogeneity of the Roseobacter-clade species Ruegeria mobilis.</title>
        <authorList>
            <person name="Sonnenschein E."/>
            <person name="Gram L."/>
        </authorList>
    </citation>
    <scope>NUCLEOTIDE SEQUENCE [LARGE SCALE GENOMIC DNA]</scope>
    <source>
        <strain evidence="9 10">F1926</strain>
    </source>
</reference>
<organism evidence="9 10">
    <name type="scientific">Tritonibacter mobilis F1926</name>
    <dbReference type="NCBI Taxonomy" id="1265309"/>
    <lineage>
        <taxon>Bacteria</taxon>
        <taxon>Pseudomonadati</taxon>
        <taxon>Pseudomonadota</taxon>
        <taxon>Alphaproteobacteria</taxon>
        <taxon>Rhodobacterales</taxon>
        <taxon>Paracoccaceae</taxon>
        <taxon>Tritonibacter</taxon>
    </lineage>
</organism>
<dbReference type="AlphaFoldDB" id="A0A1B1A113"/>
<dbReference type="GeneID" id="28249346"/>
<dbReference type="InterPro" id="IPR029058">
    <property type="entry name" value="AB_hydrolase_fold"/>
</dbReference>
<evidence type="ECO:0000256" key="2">
    <source>
        <dbReference type="ARBA" id="ARBA00022525"/>
    </source>
</evidence>
<accession>A0A1B1A113</accession>
<feature type="chain" id="PRO_5008518287" evidence="8">
    <location>
        <begin position="21"/>
        <end position="277"/>
    </location>
</feature>
<comment type="subcellular location">
    <subcellularLocation>
        <location evidence="1">Secreted</location>
    </subcellularLocation>
</comment>
<dbReference type="SUPFAM" id="SSF53474">
    <property type="entry name" value="alpha/beta-Hydrolases"/>
    <property type="match status" value="1"/>
</dbReference>
<evidence type="ECO:0000256" key="4">
    <source>
        <dbReference type="ARBA" id="ARBA00022729"/>
    </source>
</evidence>
<evidence type="ECO:0000256" key="5">
    <source>
        <dbReference type="ARBA" id="ARBA00022801"/>
    </source>
</evidence>
<dbReference type="PANTHER" id="PTHR38050">
    <property type="match status" value="1"/>
</dbReference>
<dbReference type="Proteomes" id="UP000013243">
    <property type="component" value="Chromosome"/>
</dbReference>
<keyword evidence="7" id="KW-0624">Polysaccharide degradation</keyword>
<name>A0A1B1A113_9RHOB</name>
<dbReference type="GO" id="GO:0005576">
    <property type="term" value="C:extracellular region"/>
    <property type="evidence" value="ECO:0007669"/>
    <property type="project" value="UniProtKB-SubCell"/>
</dbReference>
<sequence>MERLIAIAVVSAALASSAVADCGGETPCTLSAGSYHIARPDTDNRPIPAVMFLHGHGGSAVGVLNMREMVESFTARGYAVIAPNGARRPNGPRSWSFLPEFGGRDDFNFLPEVLNDAAARFDVDPERTVLAGFSSGAFMVNYLACKEPEAFAAYLPVSGGFWRPQPETCAGPVSLYQSHGWSDEVVPLEGRILGGGRFTQGDIWAGLELWRDTLGCDTHAPDQIWQDDARHLRRWECGEGHTLTFELFPGGHRVPSGWADRAITWIEAQIPATPDTE</sequence>
<dbReference type="InterPro" id="IPR000801">
    <property type="entry name" value="Esterase-like"/>
</dbReference>
<dbReference type="STRING" id="1265309.K529_005900"/>
<evidence type="ECO:0000256" key="3">
    <source>
        <dbReference type="ARBA" id="ARBA00022651"/>
    </source>
</evidence>
<dbReference type="RefSeq" id="WP_005616388.1">
    <property type="nucleotide sequence ID" value="NZ_CP015230.1"/>
</dbReference>
<feature type="signal peptide" evidence="8">
    <location>
        <begin position="1"/>
        <end position="20"/>
    </location>
</feature>
<dbReference type="InterPro" id="IPR043595">
    <property type="entry name" value="FaeB/C/D"/>
</dbReference>
<evidence type="ECO:0000256" key="8">
    <source>
        <dbReference type="SAM" id="SignalP"/>
    </source>
</evidence>
<proteinExistence type="predicted"/>
<keyword evidence="6" id="KW-0119">Carbohydrate metabolism</keyword>
<evidence type="ECO:0000313" key="9">
    <source>
        <dbReference type="EMBL" id="ANP40294.1"/>
    </source>
</evidence>
<evidence type="ECO:0000256" key="7">
    <source>
        <dbReference type="ARBA" id="ARBA00023326"/>
    </source>
</evidence>
<dbReference type="GO" id="GO:0045493">
    <property type="term" value="P:xylan catabolic process"/>
    <property type="evidence" value="ECO:0007669"/>
    <property type="project" value="UniProtKB-KW"/>
</dbReference>
<dbReference type="Gene3D" id="3.40.50.1820">
    <property type="entry name" value="alpha/beta hydrolase"/>
    <property type="match status" value="1"/>
</dbReference>
<dbReference type="PANTHER" id="PTHR38050:SF2">
    <property type="entry name" value="FERULOYL ESTERASE C-RELATED"/>
    <property type="match status" value="1"/>
</dbReference>
<keyword evidence="4 8" id="KW-0732">Signal</keyword>
<gene>
    <name evidence="9" type="ORF">K529_005900</name>
</gene>
<dbReference type="KEGG" id="rmb:K529_005900"/>
<evidence type="ECO:0000256" key="6">
    <source>
        <dbReference type="ARBA" id="ARBA00023277"/>
    </source>
</evidence>